<evidence type="ECO:0000259" key="15">
    <source>
        <dbReference type="Pfam" id="PF16026"/>
    </source>
</evidence>
<dbReference type="GO" id="GO:0005759">
    <property type="term" value="C:mitochondrial matrix"/>
    <property type="evidence" value="ECO:0007669"/>
    <property type="project" value="UniProtKB-SubCell"/>
</dbReference>
<dbReference type="PANTHER" id="PTHR21771:SF1">
    <property type="entry name" value="MITOCHONDRIA-EATING PROTEIN"/>
    <property type="match status" value="1"/>
</dbReference>
<evidence type="ECO:0000256" key="14">
    <source>
        <dbReference type="SAM" id="MobiDB-lite"/>
    </source>
</evidence>
<keyword evidence="6" id="KW-0963">Cytoplasm</keyword>
<keyword evidence="8 13" id="KW-0175">Coiled coil</keyword>
<dbReference type="InterPro" id="IPR031981">
    <property type="entry name" value="MIEAP_C"/>
</dbReference>
<reference evidence="16" key="2">
    <citation type="submission" date="2021-09" db="EMBL/GenBank/DDBJ databases">
        <authorList>
            <person name="Jia N."/>
            <person name="Wang J."/>
            <person name="Shi W."/>
            <person name="Du L."/>
            <person name="Sun Y."/>
            <person name="Zhan W."/>
            <person name="Jiang J."/>
            <person name="Wang Q."/>
            <person name="Zhang B."/>
            <person name="Ji P."/>
            <person name="Sakyi L.B."/>
            <person name="Cui X."/>
            <person name="Yuan T."/>
            <person name="Jiang B."/>
            <person name="Yang W."/>
            <person name="Lam T.T.-Y."/>
            <person name="Chang Q."/>
            <person name="Ding S."/>
            <person name="Wang X."/>
            <person name="Zhu J."/>
            <person name="Ruan X."/>
            <person name="Zhao L."/>
            <person name="Wei J."/>
            <person name="Que T."/>
            <person name="Du C."/>
            <person name="Cheng J."/>
            <person name="Dai P."/>
            <person name="Han X."/>
            <person name="Huang E."/>
            <person name="Gao Y."/>
            <person name="Liu J."/>
            <person name="Shao H."/>
            <person name="Ye R."/>
            <person name="Li L."/>
            <person name="Wei W."/>
            <person name="Wang X."/>
            <person name="Wang C."/>
            <person name="Huo Q."/>
            <person name="Li W."/>
            <person name="Guo W."/>
            <person name="Chen H."/>
            <person name="Chen S."/>
            <person name="Zhou L."/>
            <person name="Zhou L."/>
            <person name="Ni X."/>
            <person name="Tian J."/>
            <person name="Zhou Y."/>
            <person name="Sheng Y."/>
            <person name="Liu T."/>
            <person name="Pan Y."/>
            <person name="Xia L."/>
            <person name="Li J."/>
            <person name="Zhao F."/>
            <person name="Cao W."/>
        </authorList>
    </citation>
    <scope>NUCLEOTIDE SEQUENCE</scope>
    <source>
        <strain evidence="16">Rsan-2018</strain>
        <tissue evidence="16">Larvae</tissue>
    </source>
</reference>
<dbReference type="GO" id="GO:0005741">
    <property type="term" value="C:mitochondrial outer membrane"/>
    <property type="evidence" value="ECO:0007669"/>
    <property type="project" value="UniProtKB-SubCell"/>
</dbReference>
<evidence type="ECO:0000256" key="8">
    <source>
        <dbReference type="ARBA" id="ARBA00023054"/>
    </source>
</evidence>
<evidence type="ECO:0000256" key="13">
    <source>
        <dbReference type="SAM" id="Coils"/>
    </source>
</evidence>
<evidence type="ECO:0000313" key="16">
    <source>
        <dbReference type="EMBL" id="KAH7983875.1"/>
    </source>
</evidence>
<dbReference type="InterPro" id="IPR026169">
    <property type="entry name" value="MIEAP"/>
</dbReference>
<reference evidence="16" key="1">
    <citation type="journal article" date="2020" name="Cell">
        <title>Large-Scale Comparative Analyses of Tick Genomes Elucidate Their Genetic Diversity and Vector Capacities.</title>
        <authorList>
            <consortium name="Tick Genome and Microbiome Consortium (TIGMIC)"/>
            <person name="Jia N."/>
            <person name="Wang J."/>
            <person name="Shi W."/>
            <person name="Du L."/>
            <person name="Sun Y."/>
            <person name="Zhan W."/>
            <person name="Jiang J.F."/>
            <person name="Wang Q."/>
            <person name="Zhang B."/>
            <person name="Ji P."/>
            <person name="Bell-Sakyi L."/>
            <person name="Cui X.M."/>
            <person name="Yuan T.T."/>
            <person name="Jiang B.G."/>
            <person name="Yang W.F."/>
            <person name="Lam T.T."/>
            <person name="Chang Q.C."/>
            <person name="Ding S.J."/>
            <person name="Wang X.J."/>
            <person name="Zhu J.G."/>
            <person name="Ruan X.D."/>
            <person name="Zhao L."/>
            <person name="Wei J.T."/>
            <person name="Ye R.Z."/>
            <person name="Que T.C."/>
            <person name="Du C.H."/>
            <person name="Zhou Y.H."/>
            <person name="Cheng J.X."/>
            <person name="Dai P.F."/>
            <person name="Guo W.B."/>
            <person name="Han X.H."/>
            <person name="Huang E.J."/>
            <person name="Li L.F."/>
            <person name="Wei W."/>
            <person name="Gao Y.C."/>
            <person name="Liu J.Z."/>
            <person name="Shao H.Z."/>
            <person name="Wang X."/>
            <person name="Wang C.C."/>
            <person name="Yang T.C."/>
            <person name="Huo Q.B."/>
            <person name="Li W."/>
            <person name="Chen H.Y."/>
            <person name="Chen S.E."/>
            <person name="Zhou L.G."/>
            <person name="Ni X.B."/>
            <person name="Tian J.H."/>
            <person name="Sheng Y."/>
            <person name="Liu T."/>
            <person name="Pan Y.S."/>
            <person name="Xia L.Y."/>
            <person name="Li J."/>
            <person name="Zhao F."/>
            <person name="Cao W.C."/>
        </authorList>
    </citation>
    <scope>NUCLEOTIDE SEQUENCE</scope>
    <source>
        <strain evidence="16">Rsan-2018</strain>
    </source>
</reference>
<evidence type="ECO:0000313" key="17">
    <source>
        <dbReference type="Proteomes" id="UP000821837"/>
    </source>
</evidence>
<evidence type="ECO:0000256" key="2">
    <source>
        <dbReference type="ARBA" id="ARBA00004305"/>
    </source>
</evidence>
<keyword evidence="11" id="KW-0472">Membrane</keyword>
<evidence type="ECO:0000256" key="1">
    <source>
        <dbReference type="ARBA" id="ARBA00004294"/>
    </source>
</evidence>
<gene>
    <name evidence="16" type="ORF">HPB52_014987</name>
</gene>
<feature type="domain" description="Mitochondria-eating protein C-terminal" evidence="15">
    <location>
        <begin position="305"/>
        <end position="500"/>
    </location>
</feature>
<keyword evidence="10" id="KW-0496">Mitochondrion</keyword>
<dbReference type="EMBL" id="JABSTV010001245">
    <property type="protein sequence ID" value="KAH7983875.1"/>
    <property type="molecule type" value="Genomic_DNA"/>
</dbReference>
<evidence type="ECO:0000256" key="5">
    <source>
        <dbReference type="ARBA" id="ARBA00019863"/>
    </source>
</evidence>
<name>A0A9D4TAJ4_RHISA</name>
<feature type="region of interest" description="Disordered" evidence="14">
    <location>
        <begin position="204"/>
        <end position="251"/>
    </location>
</feature>
<sequence length="500" mass="54873">MILQADPRARQQLRGRKQALDRALEGLGQHGLVTAAGGSAEAAGEAPLLHLGEALRGQLESLLSRCKVGALRLSAGHEAARVSLNRGPAPSTASHQRQLSLRRVQVQERLIRNKTLLDALEPAEQAARGLETLLAVLRRRIQLDKEALCQGAVTAFFFVSQFTQLRKEIAEELDEAAVLAPVLLRYSAGCQRVLELMRDVDEDDSDLSAGYHSDSDQSGVPMQRAAGQGCKAPSSNYSSSSSAIGTDVQSSSSESAAAEELAAARQTIATLQQRQRELQDRLAIQAQRMVARGGRFESSAQGEQRPSALVRRYGSLYAQARVDTLDALDSIPQLRDADELKSKLLFSVVVLGFRSVQNSVSEMKAQVRRALQIPAQLSSDPRVLELDASVDDYLRANPDACDVSRNVEEVCAQIWATLYDYPCLKGCAGLTRYVCDCVRLAWALSVHGFALEFETRAFRRELHVRFHTSDHRSERIRTYLWPALLQAPRGPCVHKGVVIT</sequence>
<accession>A0A9D4TAJ4</accession>
<dbReference type="VEuPathDB" id="VectorBase:RSAN_041811"/>
<comment type="caution">
    <text evidence="16">The sequence shown here is derived from an EMBL/GenBank/DDBJ whole genome shotgun (WGS) entry which is preliminary data.</text>
</comment>
<evidence type="ECO:0000256" key="4">
    <source>
        <dbReference type="ARBA" id="ARBA00008233"/>
    </source>
</evidence>
<dbReference type="GO" id="GO:0035695">
    <property type="term" value="P:mitophagy by internal vacuole formation"/>
    <property type="evidence" value="ECO:0007669"/>
    <property type="project" value="TreeGrafter"/>
</dbReference>
<keyword evidence="7" id="KW-1000">Mitochondrion outer membrane</keyword>
<dbReference type="PANTHER" id="PTHR21771">
    <property type="entry name" value="MITOCHONDRIA-EATING PROTEIN-RELATED"/>
    <property type="match status" value="1"/>
</dbReference>
<dbReference type="GO" id="GO:0035694">
    <property type="term" value="P:mitochondrial protein catabolic process"/>
    <property type="evidence" value="ECO:0007669"/>
    <property type="project" value="InterPro"/>
</dbReference>
<dbReference type="GO" id="GO:0008289">
    <property type="term" value="F:lipid binding"/>
    <property type="evidence" value="ECO:0007669"/>
    <property type="project" value="UniProtKB-KW"/>
</dbReference>
<dbReference type="AlphaFoldDB" id="A0A9D4TAJ4"/>
<keyword evidence="9" id="KW-0446">Lipid-binding</keyword>
<comment type="similarity">
    <text evidence="4">Belongs to the MIEAP family.</text>
</comment>
<evidence type="ECO:0000256" key="10">
    <source>
        <dbReference type="ARBA" id="ARBA00023128"/>
    </source>
</evidence>
<evidence type="ECO:0000256" key="6">
    <source>
        <dbReference type="ARBA" id="ARBA00022490"/>
    </source>
</evidence>
<evidence type="ECO:0000256" key="9">
    <source>
        <dbReference type="ARBA" id="ARBA00023121"/>
    </source>
</evidence>
<dbReference type="Pfam" id="PF16026">
    <property type="entry name" value="MIEAP"/>
    <property type="match status" value="1"/>
</dbReference>
<evidence type="ECO:0000256" key="12">
    <source>
        <dbReference type="ARBA" id="ARBA00032687"/>
    </source>
</evidence>
<comment type="subcellular location">
    <subcellularLocation>
        <location evidence="3">Cytoplasm</location>
    </subcellularLocation>
    <subcellularLocation>
        <location evidence="2">Mitochondrion matrix</location>
    </subcellularLocation>
    <subcellularLocation>
        <location evidence="1">Mitochondrion outer membrane</location>
    </subcellularLocation>
</comment>
<organism evidence="16 17">
    <name type="scientific">Rhipicephalus sanguineus</name>
    <name type="common">Brown dog tick</name>
    <name type="synonym">Ixodes sanguineus</name>
    <dbReference type="NCBI Taxonomy" id="34632"/>
    <lineage>
        <taxon>Eukaryota</taxon>
        <taxon>Metazoa</taxon>
        <taxon>Ecdysozoa</taxon>
        <taxon>Arthropoda</taxon>
        <taxon>Chelicerata</taxon>
        <taxon>Arachnida</taxon>
        <taxon>Acari</taxon>
        <taxon>Parasitiformes</taxon>
        <taxon>Ixodida</taxon>
        <taxon>Ixodoidea</taxon>
        <taxon>Ixodidae</taxon>
        <taxon>Rhipicephalinae</taxon>
        <taxon>Rhipicephalus</taxon>
        <taxon>Rhipicephalus</taxon>
    </lineage>
</organism>
<dbReference type="Proteomes" id="UP000821837">
    <property type="component" value="Chromosome 1"/>
</dbReference>
<protein>
    <recommendedName>
        <fullName evidence="5">Mitochondria-eating protein</fullName>
    </recommendedName>
    <alternativeName>
        <fullName evidence="12">Spermatogenesis-associated protein 18</fullName>
    </alternativeName>
</protein>
<evidence type="ECO:0000256" key="7">
    <source>
        <dbReference type="ARBA" id="ARBA00022787"/>
    </source>
</evidence>
<keyword evidence="17" id="KW-1185">Reference proteome</keyword>
<proteinExistence type="inferred from homology"/>
<feature type="coiled-coil region" evidence="13">
    <location>
        <begin position="254"/>
        <end position="288"/>
    </location>
</feature>
<evidence type="ECO:0000256" key="11">
    <source>
        <dbReference type="ARBA" id="ARBA00023136"/>
    </source>
</evidence>
<evidence type="ECO:0000256" key="3">
    <source>
        <dbReference type="ARBA" id="ARBA00004496"/>
    </source>
</evidence>